<dbReference type="Pfam" id="PF20577">
    <property type="entry name" value="Phage_ORF5"/>
    <property type="match status" value="1"/>
</dbReference>
<accession>A0A8S5MX57</accession>
<protein>
    <submittedName>
        <fullName evidence="1">DNA binding protein</fullName>
    </submittedName>
</protein>
<reference evidence="1" key="1">
    <citation type="journal article" date="2021" name="Proc. Natl. Acad. Sci. U.S.A.">
        <title>A Catalog of Tens of Thousands of Viruses from Human Metagenomes Reveals Hidden Associations with Chronic Diseases.</title>
        <authorList>
            <person name="Tisza M.J."/>
            <person name="Buck C.B."/>
        </authorList>
    </citation>
    <scope>NUCLEOTIDE SEQUENCE</scope>
    <source>
        <strain evidence="1">Ct4S516</strain>
    </source>
</reference>
<proteinExistence type="predicted"/>
<organism evidence="1">
    <name type="scientific">Microviridae sp. ct4S516</name>
    <dbReference type="NCBI Taxonomy" id="2826726"/>
    <lineage>
        <taxon>Viruses</taxon>
        <taxon>Monodnaviria</taxon>
        <taxon>Sangervirae</taxon>
        <taxon>Phixviricota</taxon>
        <taxon>Malgrandaviricetes</taxon>
        <taxon>Petitvirales</taxon>
        <taxon>Microviridae</taxon>
    </lineage>
</organism>
<evidence type="ECO:0000313" key="1">
    <source>
        <dbReference type="EMBL" id="DAD86491.1"/>
    </source>
</evidence>
<dbReference type="EMBL" id="BK015000">
    <property type="protein sequence ID" value="DAD86491.1"/>
    <property type="molecule type" value="Genomic_DNA"/>
</dbReference>
<name>A0A8S5MX57_9VIRU</name>
<sequence length="80" mass="8996">MKMNIYAIRDVHTGFMSPAIDQNDASAVRNFRHASMNHDSLMYSHTKDYDLFCIGEYENETGVITPCIPRLVVAGSSLEV</sequence>
<dbReference type="InterPro" id="IPR046781">
    <property type="entry name" value="Phage_ORF5"/>
</dbReference>